<dbReference type="RefSeq" id="WP_012108635.1">
    <property type="nucleotide sequence ID" value="NC_009714.1"/>
</dbReference>
<dbReference type="eggNOG" id="COG0663">
    <property type="taxonomic scope" value="Bacteria"/>
</dbReference>
<dbReference type="KEGG" id="cha:CHAB381_0773"/>
<gene>
    <name evidence="1" type="ordered locus">CHAB381_0773</name>
</gene>
<proteinExistence type="predicted"/>
<evidence type="ECO:0000313" key="2">
    <source>
        <dbReference type="Proteomes" id="UP000002407"/>
    </source>
</evidence>
<dbReference type="SUPFAM" id="SSF51161">
    <property type="entry name" value="Trimeric LpxA-like enzymes"/>
    <property type="match status" value="1"/>
</dbReference>
<dbReference type="Gene3D" id="2.160.10.10">
    <property type="entry name" value="Hexapeptide repeat proteins"/>
    <property type="match status" value="1"/>
</dbReference>
<dbReference type="PANTHER" id="PTHR13061">
    <property type="entry name" value="DYNACTIN SUBUNIT P25"/>
    <property type="match status" value="1"/>
</dbReference>
<dbReference type="Proteomes" id="UP000002407">
    <property type="component" value="Chromosome"/>
</dbReference>
<dbReference type="CDD" id="cd04645">
    <property type="entry name" value="LbH_gamma_CA_like"/>
    <property type="match status" value="1"/>
</dbReference>
<accession>A7I1F6</accession>
<dbReference type="GO" id="GO:0016740">
    <property type="term" value="F:transferase activity"/>
    <property type="evidence" value="ECO:0007669"/>
    <property type="project" value="UniProtKB-KW"/>
</dbReference>
<dbReference type="Pfam" id="PF00132">
    <property type="entry name" value="Hexapep"/>
    <property type="match status" value="1"/>
</dbReference>
<dbReference type="AlphaFoldDB" id="A7I1F6"/>
<dbReference type="STRING" id="360107.CHAB381_0773"/>
<dbReference type="InterPro" id="IPR050484">
    <property type="entry name" value="Transf_Hexapept/Carb_Anhydrase"/>
</dbReference>
<sequence>MISDFENRHPKIDKSAFIAQNATIIGEVEIARNASVWFGAVIRGDVNFIKIGENSNIQDLACLHVWHREIDETGKITDTGYPCIIEKNVTIGHSAIIHACHIGSNCLIGMGAIIMDGAVIGKNSIVGAGSLITKGKKFPPNSLIIGSPAKFVRKLTNDEINTITLSAKNYVKFKDTYK</sequence>
<organism evidence="1 2">
    <name type="scientific">Campylobacter hominis (strain ATCC BAA-381 / DSM 21671 / CCUG 45161 / LMG 19568 / NCTC 13146 / CH001A)</name>
    <dbReference type="NCBI Taxonomy" id="360107"/>
    <lineage>
        <taxon>Bacteria</taxon>
        <taxon>Pseudomonadati</taxon>
        <taxon>Campylobacterota</taxon>
        <taxon>Epsilonproteobacteria</taxon>
        <taxon>Campylobacterales</taxon>
        <taxon>Campylobacteraceae</taxon>
        <taxon>Campylobacter</taxon>
    </lineage>
</organism>
<dbReference type="InterPro" id="IPR011004">
    <property type="entry name" value="Trimer_LpxA-like_sf"/>
</dbReference>
<evidence type="ECO:0000313" key="1">
    <source>
        <dbReference type="EMBL" id="ABS50887.1"/>
    </source>
</evidence>
<reference evidence="2" key="1">
    <citation type="submission" date="2007-07" db="EMBL/GenBank/DDBJ databases">
        <title>Complete genome sequence of Campylobacter hominis ATCC BAA-381, a commensal isolated from the human gastrointestinal tract.</title>
        <authorList>
            <person name="Fouts D.E."/>
            <person name="Mongodin E.F."/>
            <person name="Puiu D."/>
            <person name="Sebastian Y."/>
            <person name="Miller W.G."/>
            <person name="Mandrell R.E."/>
            <person name="Nelson K.E."/>
        </authorList>
    </citation>
    <scope>NUCLEOTIDE SEQUENCE [LARGE SCALE GENOMIC DNA]</scope>
    <source>
        <strain evidence="2">ATCC BAA-381 / LMG 19568 / NCTC 13146 / CH001A</strain>
    </source>
</reference>
<dbReference type="InterPro" id="IPR001451">
    <property type="entry name" value="Hexapep"/>
</dbReference>
<keyword evidence="2" id="KW-1185">Reference proteome</keyword>
<protein>
    <submittedName>
        <fullName evidence="1">Transferase, hexapeptide repeat family</fullName>
    </submittedName>
</protein>
<name>A7I1F6_CAMHC</name>
<dbReference type="EMBL" id="CP000776">
    <property type="protein sequence ID" value="ABS50887.1"/>
    <property type="molecule type" value="Genomic_DNA"/>
</dbReference>
<dbReference type="PANTHER" id="PTHR13061:SF29">
    <property type="entry name" value="GAMMA CARBONIC ANHYDRASE-LIKE 1, MITOCHONDRIAL-RELATED"/>
    <property type="match status" value="1"/>
</dbReference>
<keyword evidence="1" id="KW-0808">Transferase</keyword>
<dbReference type="OrthoDB" id="9803036at2"/>
<dbReference type="InterPro" id="IPR047324">
    <property type="entry name" value="LbH_gamma_CA-like"/>
</dbReference>
<dbReference type="HOGENOM" id="CLU_064827_4_1_7"/>